<dbReference type="InterPro" id="IPR011333">
    <property type="entry name" value="SKP1/BTB/POZ_sf"/>
</dbReference>
<dbReference type="AlphaFoldDB" id="A0A8T0F9E3"/>
<dbReference type="CDD" id="cd18186">
    <property type="entry name" value="BTB_POZ_ZBTB_KLHL-like"/>
    <property type="match status" value="1"/>
</dbReference>
<dbReference type="SUPFAM" id="SSF49599">
    <property type="entry name" value="TRAF domain-like"/>
    <property type="match status" value="1"/>
</dbReference>
<evidence type="ECO:0000259" key="1">
    <source>
        <dbReference type="PROSITE" id="PS50097"/>
    </source>
</evidence>
<feature type="domain" description="BTB" evidence="1">
    <location>
        <begin position="339"/>
        <end position="406"/>
    </location>
</feature>
<gene>
    <name evidence="3" type="ORF">HNY73_009394</name>
</gene>
<dbReference type="InterPro" id="IPR000210">
    <property type="entry name" value="BTB/POZ_dom"/>
</dbReference>
<dbReference type="InterPro" id="IPR008974">
    <property type="entry name" value="TRAF-like"/>
</dbReference>
<evidence type="ECO:0000259" key="2">
    <source>
        <dbReference type="PROSITE" id="PS50144"/>
    </source>
</evidence>
<dbReference type="Gene3D" id="3.30.710.10">
    <property type="entry name" value="Potassium Channel Kv1.1, Chain A"/>
    <property type="match status" value="1"/>
</dbReference>
<dbReference type="PROSITE" id="PS50144">
    <property type="entry name" value="MATH"/>
    <property type="match status" value="1"/>
</dbReference>
<dbReference type="Proteomes" id="UP000807504">
    <property type="component" value="Unassembled WGS sequence"/>
</dbReference>
<reference evidence="3" key="1">
    <citation type="journal article" date="2020" name="bioRxiv">
        <title>Chromosome-level reference genome of the European wasp spider Argiope bruennichi: a resource for studies on range expansion and evolutionary adaptation.</title>
        <authorList>
            <person name="Sheffer M.M."/>
            <person name="Hoppe A."/>
            <person name="Krehenwinkel H."/>
            <person name="Uhl G."/>
            <person name="Kuss A.W."/>
            <person name="Jensen L."/>
            <person name="Jensen C."/>
            <person name="Gillespie R.G."/>
            <person name="Hoff K.J."/>
            <person name="Prost S."/>
        </authorList>
    </citation>
    <scope>NUCLEOTIDE SEQUENCE</scope>
</reference>
<dbReference type="Gene3D" id="2.60.210.10">
    <property type="entry name" value="Apoptosis, Tumor Necrosis Factor Receptor Associated Protein 2, Chain A"/>
    <property type="match status" value="1"/>
</dbReference>
<name>A0A8T0F9E3_ARGBR</name>
<dbReference type="Pfam" id="PF00651">
    <property type="entry name" value="BTB"/>
    <property type="match status" value="1"/>
</dbReference>
<proteinExistence type="predicted"/>
<evidence type="ECO:0000313" key="3">
    <source>
        <dbReference type="EMBL" id="KAF8787834.1"/>
    </source>
</evidence>
<accession>A0A8T0F9E3</accession>
<dbReference type="PANTHER" id="PTHR24413">
    <property type="entry name" value="SPECKLE-TYPE POZ PROTEIN"/>
    <property type="match status" value="1"/>
</dbReference>
<dbReference type="PROSITE" id="PS50097">
    <property type="entry name" value="BTB"/>
    <property type="match status" value="1"/>
</dbReference>
<dbReference type="CDD" id="cd00121">
    <property type="entry name" value="MATH"/>
    <property type="match status" value="1"/>
</dbReference>
<dbReference type="SMART" id="SM00225">
    <property type="entry name" value="BTB"/>
    <property type="match status" value="1"/>
</dbReference>
<dbReference type="GO" id="GO:0030163">
    <property type="term" value="P:protein catabolic process"/>
    <property type="evidence" value="ECO:0007669"/>
    <property type="project" value="UniProtKB-ARBA"/>
</dbReference>
<reference evidence="3" key="2">
    <citation type="submission" date="2020-06" db="EMBL/GenBank/DDBJ databases">
        <authorList>
            <person name="Sheffer M."/>
        </authorList>
    </citation>
    <scope>NUCLEOTIDE SEQUENCE</scope>
</reference>
<dbReference type="InterPro" id="IPR002083">
    <property type="entry name" value="MATH/TRAF_dom"/>
</dbReference>
<evidence type="ECO:0000313" key="4">
    <source>
        <dbReference type="Proteomes" id="UP000807504"/>
    </source>
</evidence>
<dbReference type="SUPFAM" id="SSF54695">
    <property type="entry name" value="POZ domain"/>
    <property type="match status" value="1"/>
</dbReference>
<organism evidence="3 4">
    <name type="scientific">Argiope bruennichi</name>
    <name type="common">Wasp spider</name>
    <name type="synonym">Aranea bruennichi</name>
    <dbReference type="NCBI Taxonomy" id="94029"/>
    <lineage>
        <taxon>Eukaryota</taxon>
        <taxon>Metazoa</taxon>
        <taxon>Ecdysozoa</taxon>
        <taxon>Arthropoda</taxon>
        <taxon>Chelicerata</taxon>
        <taxon>Arachnida</taxon>
        <taxon>Araneae</taxon>
        <taxon>Araneomorphae</taxon>
        <taxon>Entelegynae</taxon>
        <taxon>Araneoidea</taxon>
        <taxon>Araneidae</taxon>
        <taxon>Argiope</taxon>
    </lineage>
</organism>
<protein>
    <submittedName>
        <fullName evidence="3">Speckle-type POZ protein like</fullName>
    </submittedName>
</protein>
<dbReference type="EMBL" id="JABXBU010000015">
    <property type="protein sequence ID" value="KAF8787834.1"/>
    <property type="molecule type" value="Genomic_DNA"/>
</dbReference>
<sequence>MASETSVETNGCTFQWKIVNASHCWLNFGEHFESPAFIADAVKGTKWCLRVYMMGHSHEHKVEFYLHRVKDCTGPDFVEVNYVLAFLGKDGSILKEINVSSNKGFRKDFNRKFVEDEARKRIFGIQREDLLVGDTLTVQCTLWQNEQKPVRMQHLYARTTFKLNRRSFIWRIDKFSTLKSEQKNKFKDDSIEFDLVLPQIQDIERKLFIKFKSFNGDIKYFSLKTSIVDSKGEMENCKTYQYFEEDLKNGILCELFSAKEVMERRNQYLPNDVFSLSCECVYSSGKVLFEYCGCGMIFPKFSNEVVASRKEQTIIKEESQNTSNLVKDLKSMYEDAICSNAVLHTSTGTFPVHKGILSARSPVFRSMFSSDMKENNSGYVDIDDFEDDTIHRMLLYMYTDSLEDLRFENAPNLYRIADKYQILSLRNECSSFLKDSLCRSNACNVLVFADLHNDDDLKTAAQGYIMVQRKEFFGSEEWRQFMRTHTDIAADIMCRKICEQ</sequence>
<feature type="domain" description="MATH" evidence="2">
    <location>
        <begin position="11"/>
        <end position="142"/>
    </location>
</feature>
<keyword evidence="4" id="KW-1185">Reference proteome</keyword>
<dbReference type="Gene3D" id="1.25.40.420">
    <property type="match status" value="1"/>
</dbReference>
<comment type="caution">
    <text evidence="3">The sequence shown here is derived from an EMBL/GenBank/DDBJ whole genome shotgun (WGS) entry which is preliminary data.</text>
</comment>